<evidence type="ECO:0000313" key="2">
    <source>
        <dbReference type="Proteomes" id="UP000831701"/>
    </source>
</evidence>
<name>A0ACB8WUB3_9TELE</name>
<evidence type="ECO:0000313" key="1">
    <source>
        <dbReference type="EMBL" id="KAI3371340.1"/>
    </source>
</evidence>
<reference evidence="1" key="1">
    <citation type="submission" date="2022-04" db="EMBL/GenBank/DDBJ databases">
        <title>Jade perch genome.</title>
        <authorList>
            <person name="Chao B."/>
        </authorList>
    </citation>
    <scope>NUCLEOTIDE SEQUENCE</scope>
    <source>
        <strain evidence="1">CB-2022</strain>
    </source>
</reference>
<gene>
    <name evidence="1" type="ORF">L3Q82_023546</name>
</gene>
<dbReference type="EMBL" id="CM041536">
    <property type="protein sequence ID" value="KAI3371340.1"/>
    <property type="molecule type" value="Genomic_DNA"/>
</dbReference>
<comment type="caution">
    <text evidence="1">The sequence shown here is derived from an EMBL/GenBank/DDBJ whole genome shotgun (WGS) entry which is preliminary data.</text>
</comment>
<feature type="non-terminal residue" evidence="1">
    <location>
        <position position="1"/>
    </location>
</feature>
<sequence>QPFLNPEGGSECDVVLLNRWSVRKYQVQRGDIVSVISRALLCGGVLSSRLLSAEDLGDGRRASVAPSCCLLFLGRMPTLCSRHQSRQPAARTDLLPERAGNYLHVEYFLVHPFSGGRSLSPNAVSRLTDLGHSEGLVDDSSSLQRQQRHTGIRTITDYKPPLQTCDSSTPLLNELNDFFARFEAHNSTPAQKSPPPPGEQVLTLSPDSVRRTLGRINARKASGPDNIPGCVLRDCAAELTDVFTDNISLSQAVIPACLKTTTIIPVPKKSLPSCFNDYGPVALTPILMKCFKRLVLKHISSAFNTIIPQQLILKLDQLGLNTSLCNWLLDFLTGRPQAVQVGRNTSSITTLNTGASQGCVLSPLLFTLLTHDCTPLHSSNLLIKFADNTTVAGLITNDVTMRQTTGASSTKFLGVHVTEDLSWTINTTSLAKKANQRLYFLRKLRKAGAPAPIMCTFYRGTIESVLTSSITVWYGACSASCRKTLQFIVKTLRRLHLSPHP</sequence>
<dbReference type="Proteomes" id="UP000831701">
    <property type="component" value="Chromosome 6"/>
</dbReference>
<proteinExistence type="predicted"/>
<keyword evidence="2" id="KW-1185">Reference proteome</keyword>
<protein>
    <submittedName>
        <fullName evidence="1">Uncharacterized protein</fullName>
    </submittedName>
</protein>
<organism evidence="1 2">
    <name type="scientific">Scortum barcoo</name>
    <name type="common">barcoo grunter</name>
    <dbReference type="NCBI Taxonomy" id="214431"/>
    <lineage>
        <taxon>Eukaryota</taxon>
        <taxon>Metazoa</taxon>
        <taxon>Chordata</taxon>
        <taxon>Craniata</taxon>
        <taxon>Vertebrata</taxon>
        <taxon>Euteleostomi</taxon>
        <taxon>Actinopterygii</taxon>
        <taxon>Neopterygii</taxon>
        <taxon>Teleostei</taxon>
        <taxon>Neoteleostei</taxon>
        <taxon>Acanthomorphata</taxon>
        <taxon>Eupercaria</taxon>
        <taxon>Centrarchiformes</taxon>
        <taxon>Terapontoidei</taxon>
        <taxon>Terapontidae</taxon>
        <taxon>Scortum</taxon>
    </lineage>
</organism>
<accession>A0ACB8WUB3</accession>